<feature type="compositionally biased region" description="Low complexity" evidence="1">
    <location>
        <begin position="472"/>
        <end position="488"/>
    </location>
</feature>
<dbReference type="EMBL" id="KZ805308">
    <property type="protein sequence ID" value="PVI06521.1"/>
    <property type="molecule type" value="Genomic_DNA"/>
</dbReference>
<dbReference type="AlphaFoldDB" id="A0A2V1E7N0"/>
<name>A0A2V1E7N0_9PLEO</name>
<gene>
    <name evidence="2" type="ORF">DM02DRAFT_423782</name>
</gene>
<organism evidence="2 3">
    <name type="scientific">Periconia macrospinosa</name>
    <dbReference type="NCBI Taxonomy" id="97972"/>
    <lineage>
        <taxon>Eukaryota</taxon>
        <taxon>Fungi</taxon>
        <taxon>Dikarya</taxon>
        <taxon>Ascomycota</taxon>
        <taxon>Pezizomycotina</taxon>
        <taxon>Dothideomycetes</taxon>
        <taxon>Pleosporomycetidae</taxon>
        <taxon>Pleosporales</taxon>
        <taxon>Massarineae</taxon>
        <taxon>Periconiaceae</taxon>
        <taxon>Periconia</taxon>
    </lineage>
</organism>
<dbReference type="OrthoDB" id="5419508at2759"/>
<keyword evidence="3" id="KW-1185">Reference proteome</keyword>
<sequence>MAGISDLPPLPKAVTQAEVEACHPIEMAPKDHVKAVLLSTAADLLDVLAQPGIFGALDEDPFRPSLENLFARLRDGYLAPSPLKPLREDRDKVIERIGPQAPTPPKLRPLADFEDLYYALISKIQDVFGTLRTRLINSFNRPESPVVEDAEVSKAHFYDWLIQQYDVLNDPALIAPLHQAVKSNRGNALTARMSKHPPSMAEYAALVKDLYESPPYEGFKGLRWDIIGSSPAMISGLLAEDYRIIFEVERAITGNHTKDHDQKKVGPPTKQGRDGKRNEDIDSDETSMILADLHLKRKSDDLPEANTEAKRWVVDQHQEHIRDQEYKTITSERQNGIQELNGEHIHSQERETLTAERRKAIQELNEEFGHGQKQKTLTTQELEAIKDKQEEWAWEQKRIYFEEQQQDCVEERLQQYTREQMAGFLEEQRRNPIEIAALKWKEQQKNKKDGKACRTPVTVAWLHTLVSPHPASNSTTTTITEESSPTSSQHHSFVSSGALELPATTFCSQHMDTGVDVQASDTPVPKYSYTKHKPAARDVALQYAMHPIRYTKQSLLRLSQRKKDYEKSSKRKQPTNYVQVPADMSHLNGHKKGGFQDSVDDDDVDFADLPIHPAPYHSMCSRGSSVPAVYYPQRDDRAGRHPARNNREALVYQEYTLQSPVKDHAYTSYGDQQLFRGGPVTGQACAPESYGTLSRR</sequence>
<protein>
    <submittedName>
        <fullName evidence="2">Uncharacterized protein</fullName>
    </submittedName>
</protein>
<feature type="region of interest" description="Disordered" evidence="1">
    <location>
        <begin position="470"/>
        <end position="493"/>
    </location>
</feature>
<accession>A0A2V1E7N0</accession>
<evidence type="ECO:0000256" key="1">
    <source>
        <dbReference type="SAM" id="MobiDB-lite"/>
    </source>
</evidence>
<evidence type="ECO:0000313" key="3">
    <source>
        <dbReference type="Proteomes" id="UP000244855"/>
    </source>
</evidence>
<feature type="region of interest" description="Disordered" evidence="1">
    <location>
        <begin position="256"/>
        <end position="286"/>
    </location>
</feature>
<reference evidence="2 3" key="1">
    <citation type="journal article" date="2018" name="Sci. Rep.">
        <title>Comparative genomics provides insights into the lifestyle and reveals functional heterogeneity of dark septate endophytic fungi.</title>
        <authorList>
            <person name="Knapp D.G."/>
            <person name="Nemeth J.B."/>
            <person name="Barry K."/>
            <person name="Hainaut M."/>
            <person name="Henrissat B."/>
            <person name="Johnson J."/>
            <person name="Kuo A."/>
            <person name="Lim J.H.P."/>
            <person name="Lipzen A."/>
            <person name="Nolan M."/>
            <person name="Ohm R.A."/>
            <person name="Tamas L."/>
            <person name="Grigoriev I.V."/>
            <person name="Spatafora J.W."/>
            <person name="Nagy L.G."/>
            <person name="Kovacs G.M."/>
        </authorList>
    </citation>
    <scope>NUCLEOTIDE SEQUENCE [LARGE SCALE GENOMIC DNA]</scope>
    <source>
        <strain evidence="2 3">DSE2036</strain>
    </source>
</reference>
<feature type="compositionally biased region" description="Basic and acidic residues" evidence="1">
    <location>
        <begin position="271"/>
        <end position="280"/>
    </location>
</feature>
<dbReference type="Proteomes" id="UP000244855">
    <property type="component" value="Unassembled WGS sequence"/>
</dbReference>
<evidence type="ECO:0000313" key="2">
    <source>
        <dbReference type="EMBL" id="PVI06521.1"/>
    </source>
</evidence>
<proteinExistence type="predicted"/>